<reference evidence="2 3" key="1">
    <citation type="submission" date="2014-06" db="EMBL/GenBank/DDBJ databases">
        <title>Rhizobium pelagicum/R2-400B4.</title>
        <authorList>
            <person name="Kimes N.E."/>
            <person name="Lopez-Perez M."/>
        </authorList>
    </citation>
    <scope>NUCLEOTIDE SEQUENCE [LARGE SCALE GENOMIC DNA]</scope>
    <source>
        <strain evidence="2 3">R2-400B4</strain>
    </source>
</reference>
<dbReference type="EMBL" id="JOKJ01000001">
    <property type="protein sequence ID" value="KEQ10865.1"/>
    <property type="molecule type" value="Genomic_DNA"/>
</dbReference>
<sequence>MRTIQTVELDLVQEQTGIRRPIGVMAGVANSVWRVLRNRWAANRLHELDDYQLDDIGLTWHDVMQATHRSGVFDDPAALLAETVRRRGKDRFERLRRS</sequence>
<comment type="caution">
    <text evidence="2">The sequence shown here is derived from an EMBL/GenBank/DDBJ whole genome shotgun (WGS) entry which is preliminary data.</text>
</comment>
<dbReference type="RefSeq" id="WP_037161301.1">
    <property type="nucleotide sequence ID" value="NZ_CAJXID010000006.1"/>
</dbReference>
<gene>
    <name evidence="2" type="ORF">GV68_00900</name>
</gene>
<proteinExistence type="predicted"/>
<dbReference type="OrthoDB" id="8420502at2"/>
<accession>A0A922P5Z8</accession>
<keyword evidence="3" id="KW-1185">Reference proteome</keyword>
<dbReference type="InterPro" id="IPR009506">
    <property type="entry name" value="YjiS-like"/>
</dbReference>
<evidence type="ECO:0000313" key="2">
    <source>
        <dbReference type="EMBL" id="KEQ10865.1"/>
    </source>
</evidence>
<feature type="domain" description="YjiS-like" evidence="1">
    <location>
        <begin position="32"/>
        <end position="62"/>
    </location>
</feature>
<organism evidence="2 3">
    <name type="scientific">Pseudorhizobium pelagicum</name>
    <dbReference type="NCBI Taxonomy" id="1509405"/>
    <lineage>
        <taxon>Bacteria</taxon>
        <taxon>Pseudomonadati</taxon>
        <taxon>Pseudomonadota</taxon>
        <taxon>Alphaproteobacteria</taxon>
        <taxon>Hyphomicrobiales</taxon>
        <taxon>Rhizobiaceae</taxon>
        <taxon>Rhizobium/Agrobacterium group</taxon>
        <taxon>Pseudorhizobium</taxon>
    </lineage>
</organism>
<dbReference type="Proteomes" id="UP000052167">
    <property type="component" value="Unassembled WGS sequence"/>
</dbReference>
<evidence type="ECO:0000313" key="3">
    <source>
        <dbReference type="Proteomes" id="UP000052167"/>
    </source>
</evidence>
<dbReference type="Pfam" id="PF06568">
    <property type="entry name" value="YjiS-like"/>
    <property type="match status" value="1"/>
</dbReference>
<protein>
    <recommendedName>
        <fullName evidence="1">YjiS-like domain-containing protein</fullName>
    </recommendedName>
</protein>
<dbReference type="AlphaFoldDB" id="A0A922P5Z8"/>
<name>A0A922P5Z8_9HYPH</name>
<evidence type="ECO:0000259" key="1">
    <source>
        <dbReference type="Pfam" id="PF06568"/>
    </source>
</evidence>